<evidence type="ECO:0000313" key="11">
    <source>
        <dbReference type="EMBL" id="PNG07062.1"/>
    </source>
</evidence>
<reference evidence="11 12" key="1">
    <citation type="submission" date="2018-01" db="EMBL/GenBank/DDBJ databases">
        <title>Denitrification phenotypes of diverse strains of Pseudomonas stutzeri.</title>
        <authorList>
            <person name="Milligan D.A."/>
            <person name="Bergaust L."/>
            <person name="Bakken L.R."/>
            <person name="Frostegard A."/>
        </authorList>
    </citation>
    <scope>NUCLEOTIDE SEQUENCE [LARGE SCALE GENOMIC DNA]</scope>
    <source>
        <strain evidence="11 12">24a75</strain>
    </source>
</reference>
<keyword evidence="5" id="KW-0190">Covalent protein-DNA linkage</keyword>
<evidence type="ECO:0000313" key="12">
    <source>
        <dbReference type="Proteomes" id="UP000236023"/>
    </source>
</evidence>
<dbReference type="Proteomes" id="UP001161139">
    <property type="component" value="Unassembled WGS sequence"/>
</dbReference>
<evidence type="ECO:0000256" key="5">
    <source>
        <dbReference type="ARBA" id="ARBA00023124"/>
    </source>
</evidence>
<proteinExistence type="inferred from homology"/>
<dbReference type="InterPro" id="IPR036590">
    <property type="entry name" value="SRAP-like"/>
</dbReference>
<evidence type="ECO:0000256" key="8">
    <source>
        <dbReference type="RuleBase" id="RU364100"/>
    </source>
</evidence>
<comment type="caution">
    <text evidence="11">The sequence shown here is derived from an EMBL/GenBank/DDBJ whole genome shotgun (WGS) entry which is preliminary data.</text>
</comment>
<dbReference type="GO" id="GO:0016829">
    <property type="term" value="F:lyase activity"/>
    <property type="evidence" value="ECO:0007669"/>
    <property type="project" value="UniProtKB-KW"/>
</dbReference>
<organism evidence="11 12">
    <name type="scientific">Stutzerimonas stutzeri</name>
    <name type="common">Pseudomonas stutzeri</name>
    <dbReference type="NCBI Taxonomy" id="316"/>
    <lineage>
        <taxon>Bacteria</taxon>
        <taxon>Pseudomonadati</taxon>
        <taxon>Pseudomonadota</taxon>
        <taxon>Gammaproteobacteria</taxon>
        <taxon>Pseudomonadales</taxon>
        <taxon>Pseudomonadaceae</taxon>
        <taxon>Stutzerimonas</taxon>
    </lineage>
</organism>
<keyword evidence="4 8" id="KW-0378">Hydrolase</keyword>
<dbReference type="EC" id="3.4.-.-" evidence="8"/>
<dbReference type="SUPFAM" id="SSF143081">
    <property type="entry name" value="BB1717-like"/>
    <property type="match status" value="1"/>
</dbReference>
<protein>
    <recommendedName>
        <fullName evidence="8">Abasic site processing protein</fullName>
        <ecNumber evidence="8">3.4.-.-</ecNumber>
    </recommendedName>
</protein>
<name>A0A271C3Z9_STUST</name>
<dbReference type="GO" id="GO:0008233">
    <property type="term" value="F:peptidase activity"/>
    <property type="evidence" value="ECO:0007669"/>
    <property type="project" value="UniProtKB-KW"/>
</dbReference>
<dbReference type="EMBL" id="JAOCAE010000007">
    <property type="protein sequence ID" value="MDH1236949.1"/>
    <property type="molecule type" value="Genomic_DNA"/>
</dbReference>
<dbReference type="PANTHER" id="PTHR13604">
    <property type="entry name" value="DC12-RELATED"/>
    <property type="match status" value="1"/>
</dbReference>
<evidence type="ECO:0000256" key="2">
    <source>
        <dbReference type="ARBA" id="ARBA00022670"/>
    </source>
</evidence>
<evidence type="ECO:0000256" key="6">
    <source>
        <dbReference type="ARBA" id="ARBA00023125"/>
    </source>
</evidence>
<keyword evidence="2 8" id="KW-0645">Protease</keyword>
<keyword evidence="7" id="KW-0456">Lyase</keyword>
<evidence type="ECO:0000256" key="1">
    <source>
        <dbReference type="ARBA" id="ARBA00008136"/>
    </source>
</evidence>
<gene>
    <name evidence="11" type="ORF">CXK94_17850</name>
    <name evidence="10" type="ORF">N5C32_12995</name>
    <name evidence="9" type="ORF">N5D09_19095</name>
</gene>
<reference evidence="9" key="2">
    <citation type="submission" date="2022-09" db="EMBL/GenBank/DDBJ databases">
        <title>Intensive care unit water sources are persistently colonized with multi-drug resistant bacteria and are the site of extensive horizontal gene transfer of antibiotic resistance genes.</title>
        <authorList>
            <person name="Diorio-Toth L."/>
        </authorList>
    </citation>
    <scope>NUCLEOTIDE SEQUENCE</scope>
    <source>
        <strain evidence="9">GD03864</strain>
        <strain evidence="10">GD03947</strain>
    </source>
</reference>
<dbReference type="AlphaFoldDB" id="A0A271C3Z9"/>
<evidence type="ECO:0000256" key="3">
    <source>
        <dbReference type="ARBA" id="ARBA00022763"/>
    </source>
</evidence>
<accession>A0A271C3Z9</accession>
<keyword evidence="3" id="KW-0227">DNA damage</keyword>
<evidence type="ECO:0000256" key="4">
    <source>
        <dbReference type="ARBA" id="ARBA00022801"/>
    </source>
</evidence>
<dbReference type="PANTHER" id="PTHR13604:SF0">
    <property type="entry name" value="ABASIC SITE PROCESSING PROTEIN HMCES"/>
    <property type="match status" value="1"/>
</dbReference>
<dbReference type="GO" id="GO:0106300">
    <property type="term" value="P:protein-DNA covalent cross-linking repair"/>
    <property type="evidence" value="ECO:0007669"/>
    <property type="project" value="InterPro"/>
</dbReference>
<dbReference type="RefSeq" id="WP_011914452.1">
    <property type="nucleotide sequence ID" value="NZ_CAHPQS010000021.1"/>
</dbReference>
<evidence type="ECO:0000313" key="10">
    <source>
        <dbReference type="EMBL" id="MDH1236949.1"/>
    </source>
</evidence>
<comment type="similarity">
    <text evidence="1 8">Belongs to the SOS response-associated peptidase family.</text>
</comment>
<evidence type="ECO:0000256" key="7">
    <source>
        <dbReference type="ARBA" id="ARBA00023239"/>
    </source>
</evidence>
<dbReference type="EMBL" id="POUT01000011">
    <property type="protein sequence ID" value="PNG07062.1"/>
    <property type="molecule type" value="Genomic_DNA"/>
</dbReference>
<dbReference type="Pfam" id="PF02586">
    <property type="entry name" value="SRAP"/>
    <property type="match status" value="1"/>
</dbReference>
<dbReference type="Proteomes" id="UP001158500">
    <property type="component" value="Unassembled WGS sequence"/>
</dbReference>
<dbReference type="Proteomes" id="UP000236023">
    <property type="component" value="Unassembled WGS sequence"/>
</dbReference>
<dbReference type="GO" id="GO:0003697">
    <property type="term" value="F:single-stranded DNA binding"/>
    <property type="evidence" value="ECO:0007669"/>
    <property type="project" value="InterPro"/>
</dbReference>
<dbReference type="Gene3D" id="3.90.1680.10">
    <property type="entry name" value="SOS response associated peptidase-like"/>
    <property type="match status" value="1"/>
</dbReference>
<sequence>MCSRYEAPTPERLQEEFGVEFDAQEKLELWPGYAGPFLRKPRNVDPYDDAVLPFEAEVGVFGLLPFWADKKLARSTYNARSETASVKRSFREAWKKAQHCIIPAVAIYEPDWRTGKAIPTRISRADGRLLGIAGLWEVERQPFLGLMSGLTNYTMADELRVKQALDIAVATGDLLAVDKNGKTRRRKGTSIKSTDILIAPPQRPIFFVPPLKKSSSEN</sequence>
<dbReference type="EMBL" id="JAOCDG010000045">
    <property type="protein sequence ID" value="MDH0690205.1"/>
    <property type="molecule type" value="Genomic_DNA"/>
</dbReference>
<dbReference type="InterPro" id="IPR003738">
    <property type="entry name" value="SRAP"/>
</dbReference>
<evidence type="ECO:0000313" key="9">
    <source>
        <dbReference type="EMBL" id="MDH0690205.1"/>
    </source>
</evidence>
<dbReference type="GO" id="GO:0006508">
    <property type="term" value="P:proteolysis"/>
    <property type="evidence" value="ECO:0007669"/>
    <property type="project" value="UniProtKB-KW"/>
</dbReference>
<keyword evidence="6" id="KW-0238">DNA-binding</keyword>